<accession>A0A139IRC4</accession>
<evidence type="ECO:0000313" key="2">
    <source>
        <dbReference type="Proteomes" id="UP000073492"/>
    </source>
</evidence>
<dbReference type="OrthoDB" id="10407610at2759"/>
<reference evidence="1 2" key="1">
    <citation type="submission" date="2015-07" db="EMBL/GenBank/DDBJ databases">
        <title>Comparative genomics of the Sigatoka disease complex on banana suggests a link between parallel evolutionary changes in Pseudocercospora fijiensis and Pseudocercospora eumusae and increased virulence on the banana host.</title>
        <authorList>
            <person name="Chang T.-C."/>
            <person name="Salvucci A."/>
            <person name="Crous P.W."/>
            <person name="Stergiopoulos I."/>
        </authorList>
    </citation>
    <scope>NUCLEOTIDE SEQUENCE [LARGE SCALE GENOMIC DNA]</scope>
    <source>
        <strain evidence="1 2">CBS 116634</strain>
    </source>
</reference>
<gene>
    <name evidence="1" type="ORF">AC579_559</name>
</gene>
<dbReference type="EMBL" id="LFZO01000022">
    <property type="protein sequence ID" value="KXT17289.1"/>
    <property type="molecule type" value="Genomic_DNA"/>
</dbReference>
<proteinExistence type="predicted"/>
<protein>
    <recommendedName>
        <fullName evidence="3">SnoaL-like domain-containing protein</fullName>
    </recommendedName>
</protein>
<sequence>MLPLSTEHLITNSIEQIQSFTFCKLDCDQSAILKMKFINAAPTPQTYLSSIPREASRRLQDSGFQLIQQRRYIAKSARHPLAIRVEISLIKYGILIALNTLPIPLRMCNRRTWHTYPVQRFDMLPEGNNAHSSTSHTVNLRNIVRNGLEKFLDPKDCPAFDYLAPGCLNLVPSFDRIDLFRKVTEEHPDFRIDIDAVDVQVDEELGKAVAHVYAKTSGMLHNGVSIARFGVLEYGRFQGRWLSTRFMGARGQVLE</sequence>
<organism evidence="1 2">
    <name type="scientific">Pseudocercospora musae</name>
    <dbReference type="NCBI Taxonomy" id="113226"/>
    <lineage>
        <taxon>Eukaryota</taxon>
        <taxon>Fungi</taxon>
        <taxon>Dikarya</taxon>
        <taxon>Ascomycota</taxon>
        <taxon>Pezizomycotina</taxon>
        <taxon>Dothideomycetes</taxon>
        <taxon>Dothideomycetidae</taxon>
        <taxon>Mycosphaerellales</taxon>
        <taxon>Mycosphaerellaceae</taxon>
        <taxon>Pseudocercospora</taxon>
    </lineage>
</organism>
<evidence type="ECO:0000313" key="1">
    <source>
        <dbReference type="EMBL" id="KXT17289.1"/>
    </source>
</evidence>
<comment type="caution">
    <text evidence="1">The sequence shown here is derived from an EMBL/GenBank/DDBJ whole genome shotgun (WGS) entry which is preliminary data.</text>
</comment>
<keyword evidence="2" id="KW-1185">Reference proteome</keyword>
<evidence type="ECO:0008006" key="3">
    <source>
        <dbReference type="Google" id="ProtNLM"/>
    </source>
</evidence>
<dbReference type="Proteomes" id="UP000073492">
    <property type="component" value="Unassembled WGS sequence"/>
</dbReference>
<name>A0A139IRC4_9PEZI</name>
<dbReference type="AlphaFoldDB" id="A0A139IRC4"/>